<sequence>MSTNPQKRFSPFSGAQNLENAPGVGLKRSLRVVQQGSLLTFDLALDRDVLATNVLIYCGGGSWNRLPAAIHSRVQNEASFVVDLEDSQFQYLINSIGTESGLKLSLYLEIEGPSESIPLTSRELADRLLAVESVTDKDTDIDATNLSTQGELVQGLVPLGRFQHTQLSALTSVSIGDNQLTPYVTKKGNIAIAVNYPLRPYMRVHVDALTVGDTRRLQIKGRIYTRHTSISDLQLQLSARATGQIISIPARLVFDAEGTEHKYGLNQYKFESQAPLSKFLELDGAADDIFDAWLSADVGGSPERHRARVGKNRYLVRRSAKPGTVAVGNTAVSVVPYFTMKVKNVSFQVEYFESRALALIDKAIENPRRLRRAAHGAYTDRPVWLVGEMPFKAQDTGLTLFKYLVDNHPEIDARYVIDLKSPELANLAGYEDHVVRHRSQEHVLLSLAASRIIGSHHPEYIYPTRRRSFIEACKGLEVFLQHGVMGMKWMPPTYGKSAPGFSTDLFLTSSEREKVMIVDDFGYSPHEVEVTGLSRFDSLFDDDVEVQSNQVLILPTWRDWLTSTDSFTETRFFQEWHGFLSSPEFAELCEKFNLDVIFGLHPNMRKHISEFADTPVRIFVQGEVSVQSLIKESGMMITDYSSAGLDFSFLHKPLLYFQFDRSRFFGKSGSHFDLDRELPGRVSLTRGSLLRSLESLLADGTESFDEFFDRADSLYAFRDQNNRERIVRAIRNATKRASLDKVAHSEPVQLLQKRLRRSKHYFPNMKRLFSAAKKLPIQEDLIVFESGLGKQYSDSPRAIYEELIRRGDTRTKIWVYNGKLPTADAHTFVVKRLSPQYFWYLARAKYWVNNQNFPYYITRRKGGVYLQTWHGTPLKKMQHDLEHIEGRGAGYLDRVTQAGQQWSHLLSPSPYATSAFSTAFRHSAEVIEAGYPRNDILNNSDMHKVGESVRRKLDLPEGKKVLLYAPTFRDDQNISGNRFGFALPFDLERFAAEFGEEYVLLLRMHVVVTSRITIPDHLSEAVRDVSAYDDINELYLASDALITDYSSVFFDYSILERPIIFFAYDLENYRDHLRGFYLDYNADLPGPVVTSESDLWKTISSLDTTASELSARSAEFSSAYAPEDDGQAAMRVVDAVFGTKDTTA</sequence>
<dbReference type="GO" id="GO:0047355">
    <property type="term" value="F:CDP-glycerol glycerophosphotransferase activity"/>
    <property type="evidence" value="ECO:0007669"/>
    <property type="project" value="InterPro"/>
</dbReference>
<dbReference type="Gene3D" id="3.40.50.12580">
    <property type="match status" value="2"/>
</dbReference>
<evidence type="ECO:0000256" key="5">
    <source>
        <dbReference type="ARBA" id="ARBA00022944"/>
    </source>
</evidence>
<evidence type="ECO:0000256" key="6">
    <source>
        <dbReference type="ARBA" id="ARBA00023136"/>
    </source>
</evidence>
<evidence type="ECO:0000256" key="2">
    <source>
        <dbReference type="ARBA" id="ARBA00010488"/>
    </source>
</evidence>
<keyword evidence="3" id="KW-1003">Cell membrane</keyword>
<evidence type="ECO:0000256" key="3">
    <source>
        <dbReference type="ARBA" id="ARBA00022475"/>
    </source>
</evidence>
<dbReference type="InterPro" id="IPR051612">
    <property type="entry name" value="Teichoic_Acid_Biosynth"/>
</dbReference>
<evidence type="ECO:0000259" key="7">
    <source>
        <dbReference type="Pfam" id="PF18674"/>
    </source>
</evidence>
<keyword evidence="6" id="KW-0472">Membrane</keyword>
<organism evidence="8 9">
    <name type="scientific">Brevibacterium sandarakinum</name>
    <dbReference type="NCBI Taxonomy" id="629680"/>
    <lineage>
        <taxon>Bacteria</taxon>
        <taxon>Bacillati</taxon>
        <taxon>Actinomycetota</taxon>
        <taxon>Actinomycetes</taxon>
        <taxon>Micrococcales</taxon>
        <taxon>Brevibacteriaceae</taxon>
        <taxon>Brevibacterium</taxon>
    </lineage>
</organism>
<dbReference type="InterPro" id="IPR007554">
    <property type="entry name" value="Glycerophosphate_synth"/>
</dbReference>
<feature type="domain" description="TarS C-terminal" evidence="7">
    <location>
        <begin position="204"/>
        <end position="349"/>
    </location>
</feature>
<dbReference type="PANTHER" id="PTHR37316">
    <property type="entry name" value="TEICHOIC ACID GLYCEROL-PHOSPHATE PRIMASE"/>
    <property type="match status" value="1"/>
</dbReference>
<dbReference type="SUPFAM" id="SSF53756">
    <property type="entry name" value="UDP-Glycosyltransferase/glycogen phosphorylase"/>
    <property type="match status" value="2"/>
</dbReference>
<dbReference type="PANTHER" id="PTHR37316:SF3">
    <property type="entry name" value="TEICHOIC ACID GLYCEROL-PHOSPHATE TRANSFERASE"/>
    <property type="match status" value="1"/>
</dbReference>
<dbReference type="AlphaFoldDB" id="A0A1H1V0A0"/>
<dbReference type="GO" id="GO:0005886">
    <property type="term" value="C:plasma membrane"/>
    <property type="evidence" value="ECO:0007669"/>
    <property type="project" value="UniProtKB-SubCell"/>
</dbReference>
<dbReference type="Pfam" id="PF18674">
    <property type="entry name" value="TarS_C1"/>
    <property type="match status" value="1"/>
</dbReference>
<protein>
    <submittedName>
        <fullName evidence="8">CDP-glycerol glycerophosphotransferase</fullName>
    </submittedName>
</protein>
<reference evidence="8" key="1">
    <citation type="submission" date="2016-10" db="EMBL/GenBank/DDBJ databases">
        <authorList>
            <person name="Varghese N."/>
            <person name="Submissions S."/>
        </authorList>
    </citation>
    <scope>NUCLEOTIDE SEQUENCE [LARGE SCALE GENOMIC DNA]</scope>
    <source>
        <strain evidence="8">DSM 22082</strain>
    </source>
</reference>
<dbReference type="EMBL" id="LT629739">
    <property type="protein sequence ID" value="SDS78218.1"/>
    <property type="molecule type" value="Genomic_DNA"/>
</dbReference>
<dbReference type="STRING" id="629680.SAMN04489751_2853"/>
<keyword evidence="4" id="KW-0808">Transferase</keyword>
<dbReference type="InterPro" id="IPR041038">
    <property type="entry name" value="TarS_C1"/>
</dbReference>
<comment type="subcellular location">
    <subcellularLocation>
        <location evidence="1">Cell membrane</location>
        <topology evidence="1">Peripheral membrane protein</topology>
    </subcellularLocation>
</comment>
<dbReference type="Proteomes" id="UP000199700">
    <property type="component" value="Chromosome"/>
</dbReference>
<dbReference type="InterPro" id="IPR043149">
    <property type="entry name" value="TagF_N"/>
</dbReference>
<evidence type="ECO:0000256" key="1">
    <source>
        <dbReference type="ARBA" id="ARBA00004202"/>
    </source>
</evidence>
<name>A0A1H1V0A0_BRESA</name>
<evidence type="ECO:0000313" key="8">
    <source>
        <dbReference type="EMBL" id="SDS78218.1"/>
    </source>
</evidence>
<dbReference type="InterPro" id="IPR043148">
    <property type="entry name" value="TagF_C"/>
</dbReference>
<evidence type="ECO:0000256" key="4">
    <source>
        <dbReference type="ARBA" id="ARBA00022679"/>
    </source>
</evidence>
<dbReference type="Gene3D" id="3.40.50.11820">
    <property type="match status" value="2"/>
</dbReference>
<dbReference type="Pfam" id="PF04464">
    <property type="entry name" value="Glyphos_transf"/>
    <property type="match status" value="2"/>
</dbReference>
<gene>
    <name evidence="8" type="ORF">SAMN04489751_2853</name>
</gene>
<evidence type="ECO:0000313" key="9">
    <source>
        <dbReference type="Proteomes" id="UP000199700"/>
    </source>
</evidence>
<proteinExistence type="inferred from homology"/>
<comment type="similarity">
    <text evidence="2">Belongs to the CDP-glycerol glycerophosphotransferase family.</text>
</comment>
<accession>A0A1H1V0A0</accession>
<dbReference type="GO" id="GO:0019350">
    <property type="term" value="P:teichoic acid biosynthetic process"/>
    <property type="evidence" value="ECO:0007669"/>
    <property type="project" value="UniProtKB-KW"/>
</dbReference>
<keyword evidence="9" id="KW-1185">Reference proteome</keyword>
<keyword evidence="5" id="KW-0777">Teichoic acid biosynthesis</keyword>
<dbReference type="RefSeq" id="WP_172802601.1">
    <property type="nucleotide sequence ID" value="NZ_LT629739.1"/>
</dbReference>